<comment type="caution">
    <text evidence="1">The sequence shown here is derived from an EMBL/GenBank/DDBJ whole genome shotgun (WGS) entry which is preliminary data.</text>
</comment>
<organism evidence="1 2">
    <name type="scientific">Candidatus Falkowbacteria bacterium RIFCSPLOWO2_02_FULL_45_15</name>
    <dbReference type="NCBI Taxonomy" id="1797988"/>
    <lineage>
        <taxon>Bacteria</taxon>
        <taxon>Candidatus Falkowiibacteriota</taxon>
    </lineage>
</organism>
<protein>
    <recommendedName>
        <fullName evidence="3">Addiction module toxin, HicA family</fullName>
    </recommendedName>
</protein>
<dbReference type="EMBL" id="MFFV01000008">
    <property type="protein sequence ID" value="OGF20122.1"/>
    <property type="molecule type" value="Genomic_DNA"/>
</dbReference>
<sequence>MSSHSFSDITQAQWIKCCRKLGLIIESGFGKGSHVRVTHPQTQAKYTLQHNLHKFINIKIFKKLLEWGFDEERIWEALK</sequence>
<gene>
    <name evidence="1" type="ORF">A3I35_03450</name>
</gene>
<name>A0A1F5S0M9_9BACT</name>
<proteinExistence type="predicted"/>
<evidence type="ECO:0000313" key="1">
    <source>
        <dbReference type="EMBL" id="OGF20122.1"/>
    </source>
</evidence>
<dbReference type="AlphaFoldDB" id="A0A1F5S0M9"/>
<accession>A0A1F5S0M9</accession>
<evidence type="ECO:0008006" key="3">
    <source>
        <dbReference type="Google" id="ProtNLM"/>
    </source>
</evidence>
<evidence type="ECO:0000313" key="2">
    <source>
        <dbReference type="Proteomes" id="UP000177878"/>
    </source>
</evidence>
<reference evidence="1 2" key="1">
    <citation type="journal article" date="2016" name="Nat. Commun.">
        <title>Thousands of microbial genomes shed light on interconnected biogeochemical processes in an aquifer system.</title>
        <authorList>
            <person name="Anantharaman K."/>
            <person name="Brown C.T."/>
            <person name="Hug L.A."/>
            <person name="Sharon I."/>
            <person name="Castelle C.J."/>
            <person name="Probst A.J."/>
            <person name="Thomas B.C."/>
            <person name="Singh A."/>
            <person name="Wilkins M.J."/>
            <person name="Karaoz U."/>
            <person name="Brodie E.L."/>
            <person name="Williams K.H."/>
            <person name="Hubbard S.S."/>
            <person name="Banfield J.F."/>
        </authorList>
    </citation>
    <scope>NUCLEOTIDE SEQUENCE [LARGE SCALE GENOMIC DNA]</scope>
</reference>
<dbReference type="Proteomes" id="UP000177878">
    <property type="component" value="Unassembled WGS sequence"/>
</dbReference>